<comment type="caution">
    <text evidence="1">The sequence shown here is derived from an EMBL/GenBank/DDBJ whole genome shotgun (WGS) entry which is preliminary data.</text>
</comment>
<sequence>MNLDRFSFGFVVDFKHRFTGKIEKSRNDIAREGFGFYVEFLHDRIIVFP</sequence>
<reference evidence="1" key="1">
    <citation type="submission" date="2019-08" db="EMBL/GenBank/DDBJ databases">
        <authorList>
            <person name="Kucharzyk K."/>
            <person name="Murdoch R.W."/>
            <person name="Higgins S."/>
            <person name="Loffler F."/>
        </authorList>
    </citation>
    <scope>NUCLEOTIDE SEQUENCE</scope>
</reference>
<protein>
    <submittedName>
        <fullName evidence="1">Uncharacterized protein</fullName>
    </submittedName>
</protein>
<evidence type="ECO:0000313" key="1">
    <source>
        <dbReference type="EMBL" id="MPN48438.1"/>
    </source>
</evidence>
<dbReference type="EMBL" id="VSSQ01110765">
    <property type="protein sequence ID" value="MPN48438.1"/>
    <property type="molecule type" value="Genomic_DNA"/>
</dbReference>
<dbReference type="AlphaFoldDB" id="A0A645IAZ0"/>
<organism evidence="1">
    <name type="scientific">bioreactor metagenome</name>
    <dbReference type="NCBI Taxonomy" id="1076179"/>
    <lineage>
        <taxon>unclassified sequences</taxon>
        <taxon>metagenomes</taxon>
        <taxon>ecological metagenomes</taxon>
    </lineage>
</organism>
<name>A0A645IAZ0_9ZZZZ</name>
<accession>A0A645IAZ0</accession>
<gene>
    <name evidence="1" type="ORF">SDC9_196045</name>
</gene>
<proteinExistence type="predicted"/>